<reference evidence="1 2" key="1">
    <citation type="submission" date="2018-06" db="EMBL/GenBank/DDBJ databases">
        <authorList>
            <consortium name="Pathogen Informatics"/>
            <person name="Doyle S."/>
        </authorList>
    </citation>
    <scope>NUCLEOTIDE SEQUENCE [LARGE SCALE GENOMIC DNA]</scope>
    <source>
        <strain evidence="1 2">NCTC13093</strain>
    </source>
</reference>
<proteinExistence type="predicted"/>
<name>A0A2X0VM16_9GAMM</name>
<dbReference type="AlphaFoldDB" id="A0A2X0VM16"/>
<dbReference type="EMBL" id="UAPV01000001">
    <property type="protein sequence ID" value="SPT68770.1"/>
    <property type="molecule type" value="Genomic_DNA"/>
</dbReference>
<keyword evidence="2" id="KW-1185">Reference proteome</keyword>
<accession>A0A2X0VM16</accession>
<protein>
    <submittedName>
        <fullName evidence="1">Uncharacterized protein</fullName>
    </submittedName>
</protein>
<organism evidence="1 2">
    <name type="scientific">Anaerobiospirillum thomasii</name>
    <dbReference type="NCBI Taxonomy" id="179995"/>
    <lineage>
        <taxon>Bacteria</taxon>
        <taxon>Pseudomonadati</taxon>
        <taxon>Pseudomonadota</taxon>
        <taxon>Gammaproteobacteria</taxon>
        <taxon>Aeromonadales</taxon>
        <taxon>Succinivibrionaceae</taxon>
        <taxon>Anaerobiospirillum</taxon>
    </lineage>
</organism>
<sequence length="58" mass="7068">MARENNESYKPVRQKEKNLYVHFIFSREIYEESMNVEYCARRSEESEHDLVFQCSICT</sequence>
<dbReference type="RefSeq" id="WP_181463132.1">
    <property type="nucleotide sequence ID" value="NZ_UAPV01000001.1"/>
</dbReference>
<evidence type="ECO:0000313" key="2">
    <source>
        <dbReference type="Proteomes" id="UP000250086"/>
    </source>
</evidence>
<dbReference type="Proteomes" id="UP000250086">
    <property type="component" value="Unassembled WGS sequence"/>
</dbReference>
<gene>
    <name evidence="1" type="ORF">NCTC13093_00104</name>
</gene>
<evidence type="ECO:0000313" key="1">
    <source>
        <dbReference type="EMBL" id="SPT68770.1"/>
    </source>
</evidence>